<dbReference type="SMART" id="SM00091">
    <property type="entry name" value="PAS"/>
    <property type="match status" value="4"/>
</dbReference>
<evidence type="ECO:0000259" key="11">
    <source>
        <dbReference type="PROSITE" id="PS50112"/>
    </source>
</evidence>
<dbReference type="InterPro" id="IPR003594">
    <property type="entry name" value="HATPase_dom"/>
</dbReference>
<dbReference type="SUPFAM" id="SSF55874">
    <property type="entry name" value="ATPase domain of HSP90 chaperone/DNA topoisomerase II/histidine kinase"/>
    <property type="match status" value="1"/>
</dbReference>
<dbReference type="PRINTS" id="PR00344">
    <property type="entry name" value="BCTRLSENSOR"/>
</dbReference>
<dbReference type="PROSITE" id="PS50109">
    <property type="entry name" value="HIS_KIN"/>
    <property type="match status" value="1"/>
</dbReference>
<reference evidence="12 13" key="1">
    <citation type="submission" date="2023-06" db="EMBL/GenBank/DDBJ databases">
        <title>Five Gram-positive bacteria isolated from mangrove sediments in Shenzhen, Guangdong, China.</title>
        <authorList>
            <person name="Yu S."/>
            <person name="Zheng W."/>
            <person name="Huang Y."/>
        </authorList>
    </citation>
    <scope>NUCLEOTIDE SEQUENCE [LARGE SCALE GENOMIC DNA]</scope>
    <source>
        <strain evidence="12 13">SaN35-3</strain>
    </source>
</reference>
<dbReference type="Pfam" id="PF00512">
    <property type="entry name" value="HisKA"/>
    <property type="match status" value="1"/>
</dbReference>
<dbReference type="Gene3D" id="3.30.450.20">
    <property type="entry name" value="PAS domain"/>
    <property type="match status" value="4"/>
</dbReference>
<dbReference type="InterPro" id="IPR035965">
    <property type="entry name" value="PAS-like_dom_sf"/>
</dbReference>
<evidence type="ECO:0000256" key="4">
    <source>
        <dbReference type="ARBA" id="ARBA00022679"/>
    </source>
</evidence>
<dbReference type="Pfam" id="PF13188">
    <property type="entry name" value="PAS_8"/>
    <property type="match status" value="2"/>
</dbReference>
<evidence type="ECO:0000256" key="8">
    <source>
        <dbReference type="ARBA" id="ARBA00023012"/>
    </source>
</evidence>
<dbReference type="InterPro" id="IPR000014">
    <property type="entry name" value="PAS"/>
</dbReference>
<dbReference type="InterPro" id="IPR003661">
    <property type="entry name" value="HisK_dim/P_dom"/>
</dbReference>
<dbReference type="PANTHER" id="PTHR43065:SF34">
    <property type="entry name" value="SPORULATION KINASE A"/>
    <property type="match status" value="1"/>
</dbReference>
<evidence type="ECO:0000256" key="9">
    <source>
        <dbReference type="SAM" id="Coils"/>
    </source>
</evidence>
<keyword evidence="7" id="KW-0067">ATP-binding</keyword>
<dbReference type="Gene3D" id="3.30.565.10">
    <property type="entry name" value="Histidine kinase-like ATPase, C-terminal domain"/>
    <property type="match status" value="1"/>
</dbReference>
<dbReference type="Gene3D" id="1.10.287.130">
    <property type="match status" value="1"/>
</dbReference>
<dbReference type="Proteomes" id="UP001197974">
    <property type="component" value="Chromosome"/>
</dbReference>
<evidence type="ECO:0000256" key="1">
    <source>
        <dbReference type="ARBA" id="ARBA00000085"/>
    </source>
</evidence>
<feature type="coiled-coil region" evidence="9">
    <location>
        <begin position="8"/>
        <end position="35"/>
    </location>
</feature>
<keyword evidence="6" id="KW-0418">Kinase</keyword>
<dbReference type="PROSITE" id="PS50112">
    <property type="entry name" value="PAS"/>
    <property type="match status" value="3"/>
</dbReference>
<proteinExistence type="predicted"/>
<gene>
    <name evidence="12" type="ORF">LC087_02615</name>
</gene>
<feature type="domain" description="PAS" evidence="11">
    <location>
        <begin position="156"/>
        <end position="226"/>
    </location>
</feature>
<dbReference type="InterPro" id="IPR036890">
    <property type="entry name" value="HATPase_C_sf"/>
</dbReference>
<evidence type="ECO:0000256" key="5">
    <source>
        <dbReference type="ARBA" id="ARBA00022741"/>
    </source>
</evidence>
<dbReference type="SMART" id="SM00387">
    <property type="entry name" value="HATPase_c"/>
    <property type="match status" value="1"/>
</dbReference>
<organism evidence="12 13">
    <name type="scientific">Bacillus carboniphilus</name>
    <dbReference type="NCBI Taxonomy" id="86663"/>
    <lineage>
        <taxon>Bacteria</taxon>
        <taxon>Bacillati</taxon>
        <taxon>Bacillota</taxon>
        <taxon>Bacilli</taxon>
        <taxon>Bacillales</taxon>
        <taxon>Bacillaceae</taxon>
        <taxon>Bacillus</taxon>
    </lineage>
</organism>
<dbReference type="RefSeq" id="WP_226538942.1">
    <property type="nucleotide sequence ID" value="NZ_CP129013.1"/>
</dbReference>
<dbReference type="InterPro" id="IPR036097">
    <property type="entry name" value="HisK_dim/P_sf"/>
</dbReference>
<evidence type="ECO:0000256" key="7">
    <source>
        <dbReference type="ARBA" id="ARBA00022840"/>
    </source>
</evidence>
<feature type="domain" description="PAS" evidence="11">
    <location>
        <begin position="42"/>
        <end position="105"/>
    </location>
</feature>
<feature type="domain" description="Histidine kinase" evidence="10">
    <location>
        <begin position="531"/>
        <end position="737"/>
    </location>
</feature>
<keyword evidence="9" id="KW-0175">Coiled coil</keyword>
<dbReference type="InterPro" id="IPR004358">
    <property type="entry name" value="Sig_transdc_His_kin-like_C"/>
</dbReference>
<dbReference type="SUPFAM" id="SSF55785">
    <property type="entry name" value="PYP-like sensor domain (PAS domain)"/>
    <property type="match status" value="4"/>
</dbReference>
<evidence type="ECO:0000256" key="2">
    <source>
        <dbReference type="ARBA" id="ARBA00012438"/>
    </source>
</evidence>
<protein>
    <recommendedName>
        <fullName evidence="2">histidine kinase</fullName>
        <ecNumber evidence="2">2.7.13.3</ecNumber>
    </recommendedName>
</protein>
<sequence length="740" mass="86502">MDPNIGIEEKWRIKYEMAKQELDQLKQEYSVKQFELDHKNFMLEQVLDAMIVFDQSFHFVDVNDITCKLFELTKETLLRKNLKDFLEKKDLEKLSFKKQKFLQRGYLKGELTIHLLDGTYKYVEYTIKRDTYSHYYIAIGRDITSKKQLESEKNMSEELFHELFHHAIDGMIVFDEMGKCIDANPSFCKLAGLSKNELAYRDFRIFIEKNQKERIRSINKSLLETGKARGEIRVVFTKNEIKYVEFTVNSIGFNGFYVAIVRDITEKRKMEKRLFDSEQRFRNIFENAVDAILLLNNNGQVIRANKAASKMFEISRDKLVKSKVFEFIDKRDPELRHILKKYLRTGTLREELLFSMPNGQMKQLEFTAKRDYITGQHLTIFRNVSERNMMEKELRESEQKFRKIFDGAMDGIILFNDEFYVIDGNLAASKILEVPLNKSKNQRIFELISDINTEVVGPDKNCIFCEQDEFSEEFSTTLLNGTEKIIEWSLRRGILENLNIVIFRDKTERKEMEERLRKSDTLNVVGELAAGIAHEIRNPMTALKGFIQLLKGSLENDYSMYFNIISSELNRIETIITEFLILAKPQAVRFQKENIVKIMKETIELLSPQAILVNVQIQLSYDDQLPNIYCEANQLKQVFINIIKNAIEVMEDGGEIQVRIKNKGKNMIQLFIKDEGTGIPKDKIKRLGEPFYTTKERGTGLGLMVSYKIIEEHEGTVRVWSKEGEGTTFSISLPTKHQNI</sequence>
<dbReference type="EC" id="2.7.13.3" evidence="2"/>
<feature type="domain" description="PAS" evidence="11">
    <location>
        <begin position="277"/>
        <end position="350"/>
    </location>
</feature>
<dbReference type="EMBL" id="CP129013">
    <property type="protein sequence ID" value="WLR43119.1"/>
    <property type="molecule type" value="Genomic_DNA"/>
</dbReference>
<dbReference type="SUPFAM" id="SSF47384">
    <property type="entry name" value="Homodimeric domain of signal transducing histidine kinase"/>
    <property type="match status" value="1"/>
</dbReference>
<keyword evidence="13" id="KW-1185">Reference proteome</keyword>
<dbReference type="CDD" id="cd00130">
    <property type="entry name" value="PAS"/>
    <property type="match status" value="3"/>
</dbReference>
<keyword evidence="4" id="KW-0808">Transferase</keyword>
<name>A0ABY9JUN0_9BACI</name>
<dbReference type="SMART" id="SM00388">
    <property type="entry name" value="HisKA"/>
    <property type="match status" value="1"/>
</dbReference>
<dbReference type="Pfam" id="PF13426">
    <property type="entry name" value="PAS_9"/>
    <property type="match status" value="1"/>
</dbReference>
<keyword evidence="5" id="KW-0547">Nucleotide-binding</keyword>
<comment type="catalytic activity">
    <reaction evidence="1">
        <text>ATP + protein L-histidine = ADP + protein N-phospho-L-histidine.</text>
        <dbReference type="EC" id="2.7.13.3"/>
    </reaction>
</comment>
<dbReference type="Pfam" id="PF02518">
    <property type="entry name" value="HATPase_c"/>
    <property type="match status" value="1"/>
</dbReference>
<accession>A0ABY9JUN0</accession>
<dbReference type="Pfam" id="PF00989">
    <property type="entry name" value="PAS"/>
    <property type="match status" value="1"/>
</dbReference>
<dbReference type="InterPro" id="IPR005467">
    <property type="entry name" value="His_kinase_dom"/>
</dbReference>
<evidence type="ECO:0000313" key="13">
    <source>
        <dbReference type="Proteomes" id="UP001197974"/>
    </source>
</evidence>
<dbReference type="PANTHER" id="PTHR43065">
    <property type="entry name" value="SENSOR HISTIDINE KINASE"/>
    <property type="match status" value="1"/>
</dbReference>
<dbReference type="CDD" id="cd00082">
    <property type="entry name" value="HisKA"/>
    <property type="match status" value="1"/>
</dbReference>
<keyword evidence="8" id="KW-0902">Two-component regulatory system</keyword>
<evidence type="ECO:0000256" key="3">
    <source>
        <dbReference type="ARBA" id="ARBA00022553"/>
    </source>
</evidence>
<evidence type="ECO:0000313" key="12">
    <source>
        <dbReference type="EMBL" id="WLR43119.1"/>
    </source>
</evidence>
<dbReference type="NCBIfam" id="TIGR00229">
    <property type="entry name" value="sensory_box"/>
    <property type="match status" value="3"/>
</dbReference>
<keyword evidence="3" id="KW-0597">Phosphoprotein</keyword>
<dbReference type="InterPro" id="IPR013767">
    <property type="entry name" value="PAS_fold"/>
</dbReference>
<evidence type="ECO:0000259" key="10">
    <source>
        <dbReference type="PROSITE" id="PS50109"/>
    </source>
</evidence>
<evidence type="ECO:0000256" key="6">
    <source>
        <dbReference type="ARBA" id="ARBA00022777"/>
    </source>
</evidence>